<reference evidence="4" key="1">
    <citation type="journal article" date="2009" name="PLoS Genet.">
        <title>Sequencing, mapping, and analysis of 27,455 maize full-length cDNAs.</title>
        <authorList>
            <person name="Soderlund C."/>
            <person name="Descour A."/>
            <person name="Kudrna D."/>
            <person name="Bomhoff M."/>
            <person name="Boyd L."/>
            <person name="Currie J."/>
            <person name="Angelova A."/>
            <person name="Collura K."/>
            <person name="Wissotski M."/>
            <person name="Ashley E."/>
            <person name="Morrow D."/>
            <person name="Fernandes J."/>
            <person name="Walbot V."/>
            <person name="Yu Y."/>
        </authorList>
    </citation>
    <scope>NUCLEOTIDE SEQUENCE</scope>
    <source>
        <strain evidence="4">B73</strain>
    </source>
</reference>
<gene>
    <name evidence="5" type="primary">LOC103635363</name>
</gene>
<dbReference type="Pfam" id="PF03514">
    <property type="entry name" value="GRAS"/>
    <property type="match status" value="1"/>
</dbReference>
<dbReference type="ExpressionAtlas" id="C0PIY6">
    <property type="expression patterns" value="baseline and differential"/>
</dbReference>
<dbReference type="InterPro" id="IPR005202">
    <property type="entry name" value="TF_GRAS"/>
</dbReference>
<feature type="region of interest" description="VHIID" evidence="3">
    <location>
        <begin position="174"/>
        <end position="239"/>
    </location>
</feature>
<dbReference type="AlphaFoldDB" id="C0PIY6"/>
<organism evidence="4">
    <name type="scientific">Zea mays</name>
    <name type="common">Maize</name>
    <dbReference type="NCBI Taxonomy" id="4577"/>
    <lineage>
        <taxon>Eukaryota</taxon>
        <taxon>Viridiplantae</taxon>
        <taxon>Streptophyta</taxon>
        <taxon>Embryophyta</taxon>
        <taxon>Tracheophyta</taxon>
        <taxon>Spermatophyta</taxon>
        <taxon>Magnoliopsida</taxon>
        <taxon>Liliopsida</taxon>
        <taxon>Poales</taxon>
        <taxon>Poaceae</taxon>
        <taxon>PACMAD clade</taxon>
        <taxon>Panicoideae</taxon>
        <taxon>Andropogonodae</taxon>
        <taxon>Andropogoneae</taxon>
        <taxon>Tripsacinae</taxon>
        <taxon>Zea</taxon>
    </lineage>
</organism>
<evidence type="ECO:0000313" key="5">
    <source>
        <dbReference type="EnsemblPlants" id="Zm00001eb344400_P001"/>
    </source>
</evidence>
<dbReference type="RefSeq" id="NP_001306661.1">
    <property type="nucleotide sequence ID" value="NM_001319732.2"/>
</dbReference>
<dbReference type="GO" id="GO:0006355">
    <property type="term" value="P:regulation of DNA-templated transcription"/>
    <property type="evidence" value="ECO:0000318"/>
    <property type="project" value="GO_Central"/>
</dbReference>
<dbReference type="GO" id="GO:0003700">
    <property type="term" value="F:DNA-binding transcription factor activity"/>
    <property type="evidence" value="ECO:0000318"/>
    <property type="project" value="GO_Central"/>
</dbReference>
<evidence type="ECO:0000313" key="6">
    <source>
        <dbReference type="Proteomes" id="UP000007305"/>
    </source>
</evidence>
<keyword evidence="1" id="KW-0805">Transcription regulation</keyword>
<feature type="short sequence motif" description="VHIID" evidence="3">
    <location>
        <begin position="205"/>
        <end position="209"/>
    </location>
</feature>
<dbReference type="Gramene" id="Zm00001eb344400_T001">
    <property type="protein sequence ID" value="Zm00001eb344400_P001"/>
    <property type="gene ID" value="Zm00001eb344400"/>
</dbReference>
<dbReference type="EnsemblPlants" id="Zm00001eb344400_T001">
    <property type="protein sequence ID" value="Zm00001eb344400_P001"/>
    <property type="gene ID" value="Zm00001eb344400"/>
</dbReference>
<dbReference type="GO" id="GO:0005634">
    <property type="term" value="C:nucleus"/>
    <property type="evidence" value="ECO:0000318"/>
    <property type="project" value="GO_Central"/>
</dbReference>
<dbReference type="GeneID" id="103635363"/>
<evidence type="ECO:0000313" key="4">
    <source>
        <dbReference type="EMBL" id="ACN35152.1"/>
    </source>
</evidence>
<evidence type="ECO:0000256" key="2">
    <source>
        <dbReference type="ARBA" id="ARBA00023163"/>
    </source>
</evidence>
<feature type="region of interest" description="SAW" evidence="3">
    <location>
        <begin position="398"/>
        <end position="476"/>
    </location>
</feature>
<dbReference type="Proteomes" id="UP000007305">
    <property type="component" value="Chromosome 8"/>
</dbReference>
<reference evidence="6" key="2">
    <citation type="journal article" date="2009" name="Science">
        <title>The B73 maize genome: complexity, diversity, and dynamics.</title>
        <authorList>
            <person name="Schnable P.S."/>
            <person name="Ware D."/>
            <person name="Fulton R.S."/>
            <person name="Stein J.C."/>
            <person name="Wei F."/>
            <person name="Pasternak S."/>
            <person name="Liang C."/>
            <person name="Zhang J."/>
            <person name="Fulton L."/>
            <person name="Graves T.A."/>
            <person name="Minx P."/>
            <person name="Reily A.D."/>
            <person name="Courtney L."/>
            <person name="Kruchowski S.S."/>
            <person name="Tomlinson C."/>
            <person name="Strong C."/>
            <person name="Delehaunty K."/>
            <person name="Fronick C."/>
            <person name="Courtney B."/>
            <person name="Rock S.M."/>
            <person name="Belter E."/>
            <person name="Du F."/>
            <person name="Kim K."/>
            <person name="Abbott R.M."/>
            <person name="Cotton M."/>
            <person name="Levy A."/>
            <person name="Marchetto P."/>
            <person name="Ochoa K."/>
            <person name="Jackson S.M."/>
            <person name="Gillam B."/>
            <person name="Chen W."/>
            <person name="Yan L."/>
            <person name="Higginbotham J."/>
            <person name="Cardenas M."/>
            <person name="Waligorski J."/>
            <person name="Applebaum E."/>
            <person name="Phelps L."/>
            <person name="Falcone J."/>
            <person name="Kanchi K."/>
            <person name="Thane T."/>
            <person name="Scimone A."/>
            <person name="Thane N."/>
            <person name="Henke J."/>
            <person name="Wang T."/>
            <person name="Ruppert J."/>
            <person name="Shah N."/>
            <person name="Rotter K."/>
            <person name="Hodges J."/>
            <person name="Ingenthron E."/>
            <person name="Cordes M."/>
            <person name="Kohlberg S."/>
            <person name="Sgro J."/>
            <person name="Delgado B."/>
            <person name="Mead K."/>
            <person name="Chinwalla A."/>
            <person name="Leonard S."/>
            <person name="Crouse K."/>
            <person name="Collura K."/>
            <person name="Kudrna D."/>
            <person name="Currie J."/>
            <person name="He R."/>
            <person name="Angelova A."/>
            <person name="Rajasekar S."/>
            <person name="Mueller T."/>
            <person name="Lomeli R."/>
            <person name="Scara G."/>
            <person name="Ko A."/>
            <person name="Delaney K."/>
            <person name="Wissotski M."/>
            <person name="Lopez G."/>
            <person name="Campos D."/>
            <person name="Braidotti M."/>
            <person name="Ashley E."/>
            <person name="Golser W."/>
            <person name="Kim H."/>
            <person name="Lee S."/>
            <person name="Lin J."/>
            <person name="Dujmic Z."/>
            <person name="Kim W."/>
            <person name="Talag J."/>
            <person name="Zuccolo A."/>
            <person name="Fan C."/>
            <person name="Sebastian A."/>
            <person name="Kramer M."/>
            <person name="Spiegel L."/>
            <person name="Nascimento L."/>
            <person name="Zutavern T."/>
            <person name="Miller B."/>
            <person name="Ambroise C."/>
            <person name="Muller S."/>
            <person name="Spooner W."/>
            <person name="Narechania A."/>
            <person name="Ren L."/>
            <person name="Wei S."/>
            <person name="Kumari S."/>
            <person name="Faga B."/>
            <person name="Levy M.J."/>
            <person name="McMahan L."/>
            <person name="Van Buren P."/>
            <person name="Vaughn M.W."/>
            <person name="Ying K."/>
            <person name="Yeh C.-T."/>
            <person name="Emrich S.J."/>
            <person name="Jia Y."/>
            <person name="Kalyanaraman A."/>
            <person name="Hsia A.-P."/>
            <person name="Barbazuk W.B."/>
            <person name="Baucom R.S."/>
            <person name="Brutnell T.P."/>
            <person name="Carpita N.C."/>
            <person name="Chaparro C."/>
            <person name="Chia J.-M."/>
            <person name="Deragon J.-M."/>
            <person name="Estill J.C."/>
            <person name="Fu Y."/>
            <person name="Jeddeloh J.A."/>
            <person name="Han Y."/>
            <person name="Lee H."/>
            <person name="Li P."/>
            <person name="Lisch D.R."/>
            <person name="Liu S."/>
            <person name="Liu Z."/>
            <person name="Nagel D.H."/>
            <person name="McCann M.C."/>
            <person name="SanMiguel P."/>
            <person name="Myers A.M."/>
            <person name="Nettleton D."/>
            <person name="Nguyen J."/>
            <person name="Penning B.W."/>
            <person name="Ponnala L."/>
            <person name="Schneider K.L."/>
            <person name="Schwartz D.C."/>
            <person name="Sharma A."/>
            <person name="Soderlund C."/>
            <person name="Springer N.M."/>
            <person name="Sun Q."/>
            <person name="Wang H."/>
            <person name="Waterman M."/>
            <person name="Westerman R."/>
            <person name="Wolfgruber T.K."/>
            <person name="Yang L."/>
            <person name="Yu Y."/>
            <person name="Zhang L."/>
            <person name="Zhou S."/>
            <person name="Zhu Q."/>
            <person name="Bennetzen J.L."/>
            <person name="Dawe R.K."/>
            <person name="Jiang J."/>
            <person name="Jiang N."/>
            <person name="Presting G.G."/>
            <person name="Wessler S.R."/>
            <person name="Aluru S."/>
            <person name="Martienssen R.A."/>
            <person name="Clifton S.W."/>
            <person name="McCombie W.R."/>
            <person name="Wing R.A."/>
            <person name="Wilson R.K."/>
        </authorList>
    </citation>
    <scope>NUCLEOTIDE SEQUENCE [LARGE SCALE GENOMIC DNA]</scope>
    <source>
        <strain evidence="6">cv. B73</strain>
    </source>
</reference>
<evidence type="ECO:0000256" key="1">
    <source>
        <dbReference type="ARBA" id="ARBA00023015"/>
    </source>
</evidence>
<comment type="similarity">
    <text evidence="3">Belongs to the GRAS family.</text>
</comment>
<dbReference type="EMBL" id="BT068255">
    <property type="protein sequence ID" value="ACN35152.1"/>
    <property type="molecule type" value="mRNA"/>
</dbReference>
<keyword evidence="6" id="KW-1185">Reference proteome</keyword>
<name>C0PIY6_MAIZE</name>
<sequence>MDAHTTHIVARKNTSLSFTSNELMDHFPFAWLPMDPFTAMALSGTLSPSFSTTSTNDTMYNLNPALYASLVPPIRKPATPTTLEVGRQCKEEEDASIRLVHLLITCTSAIETGDYSIAQGNLSEARKILGEIPTSTGIGRVGKHFIDALVQRLFPAYPHAAPPSPSPSTSIDLHNNFYDAGPYLKFAYSTANQAILKAIKGYNHVHIIDFSLMQGLQWPALMDVFSAREGGPPKLRITGIGPNPIGGRDELHEVGIRLAKYAHSVGIDFTFQGVCVDQLDRLCDWMLLKPIKGEAVAINSILQLHRLLVDPDANPVVPAPIDILLKLVIKINPMIFTVVEHEADHNRPPLLERFTNALFHYATMFDSLEAMHRCTSGRDITDSLTEVYLRGEIFDIVCGEGSARTERHELFGHWRERLTYAGLTQVWFDPDEVDTLKDQLIHVTSLSGSGFNILVCDGSLALAWHNRPLYVATAWCVTGGNAASSMVGNICKGTNDSRRKENRNGPME</sequence>
<reference evidence="5" key="3">
    <citation type="submission" date="2019-07" db="EMBL/GenBank/DDBJ databases">
        <authorList>
            <person name="Seetharam A."/>
            <person name="Woodhouse M."/>
            <person name="Cannon E."/>
        </authorList>
    </citation>
    <scope>NUCLEOTIDE SEQUENCE [LARGE SCALE GENOMIC DNA]</scope>
    <source>
        <strain evidence="5">cv. B73</strain>
    </source>
</reference>
<dbReference type="OrthoDB" id="631113at2759"/>
<dbReference type="GO" id="GO:0043565">
    <property type="term" value="F:sequence-specific DNA binding"/>
    <property type="evidence" value="ECO:0000318"/>
    <property type="project" value="GO_Central"/>
</dbReference>
<reference evidence="5" key="4">
    <citation type="submission" date="2021-05" db="UniProtKB">
        <authorList>
            <consortium name="EnsemblPlants"/>
        </authorList>
    </citation>
    <scope>IDENTIFICATION</scope>
    <source>
        <strain evidence="5">cv. B73</strain>
    </source>
</reference>
<proteinExistence type="evidence at transcript level"/>
<dbReference type="HOGENOM" id="CLU_011924_0_3_1"/>
<comment type="caution">
    <text evidence="3">Lacks conserved residue(s) required for the propagation of feature annotation.</text>
</comment>
<dbReference type="GO" id="GO:0009740">
    <property type="term" value="P:gibberellic acid mediated signaling pathway"/>
    <property type="evidence" value="ECO:0007669"/>
    <property type="project" value="EnsemblPlants"/>
</dbReference>
<feature type="short sequence motif" description="LXXLL motif" evidence="3">
    <location>
        <begin position="304"/>
        <end position="308"/>
    </location>
</feature>
<dbReference type="SMR" id="C0PIY6"/>
<protein>
    <submittedName>
        <fullName evidence="4 5">Uncharacterized protein</fullName>
    </submittedName>
</protein>
<dbReference type="PANTHER" id="PTHR31636">
    <property type="entry name" value="OSJNBA0084A10.13 PROTEIN-RELATED"/>
    <property type="match status" value="1"/>
</dbReference>
<accession>C0PIY6</accession>
<dbReference type="PROSITE" id="PS50985">
    <property type="entry name" value="GRAS"/>
    <property type="match status" value="1"/>
</dbReference>
<evidence type="ECO:0000256" key="3">
    <source>
        <dbReference type="PROSITE-ProRule" id="PRU01191"/>
    </source>
</evidence>
<keyword evidence="2" id="KW-0804">Transcription</keyword>
<dbReference type="KEGG" id="zma:103635363"/>